<proteinExistence type="predicted"/>
<comment type="caution">
    <text evidence="4">The sequence shown here is derived from an EMBL/GenBank/DDBJ whole genome shotgun (WGS) entry which is preliminary data.</text>
</comment>
<keyword evidence="3" id="KW-0472">Membrane</keyword>
<feature type="region of interest" description="Disordered" evidence="2">
    <location>
        <begin position="352"/>
        <end position="383"/>
    </location>
</feature>
<feature type="compositionally biased region" description="Basic and acidic residues" evidence="2">
    <location>
        <begin position="64"/>
        <end position="79"/>
    </location>
</feature>
<dbReference type="PANTHER" id="PTHR48454">
    <property type="entry name" value="PUTATIVE RNA-BINDING DOMAIN-CONTAINING PROTEIN-RELATED"/>
    <property type="match status" value="1"/>
</dbReference>
<feature type="compositionally biased region" description="Basic residues" evidence="2">
    <location>
        <begin position="1216"/>
        <end position="1227"/>
    </location>
</feature>
<protein>
    <submittedName>
        <fullName evidence="4">Uncharacterized protein</fullName>
    </submittedName>
</protein>
<keyword evidence="5" id="KW-1185">Reference proteome</keyword>
<reference evidence="4 5" key="1">
    <citation type="submission" date="2020-08" db="EMBL/GenBank/DDBJ databases">
        <title>Plant Genome Project.</title>
        <authorList>
            <person name="Zhang R.-G."/>
        </authorList>
    </citation>
    <scope>NUCLEOTIDE SEQUENCE [LARGE SCALE GENOMIC DNA]</scope>
    <source>
        <tissue evidence="4">Rhizome</tissue>
    </source>
</reference>
<feature type="region of interest" description="Disordered" evidence="2">
    <location>
        <begin position="1187"/>
        <end position="1239"/>
    </location>
</feature>
<feature type="compositionally biased region" description="Basic and acidic residues" evidence="2">
    <location>
        <begin position="301"/>
        <end position="319"/>
    </location>
</feature>
<keyword evidence="3" id="KW-1133">Transmembrane helix</keyword>
<feature type="compositionally biased region" description="Basic and acidic residues" evidence="2">
    <location>
        <begin position="628"/>
        <end position="639"/>
    </location>
</feature>
<organism evidence="4 5">
    <name type="scientific">Zingiber officinale</name>
    <name type="common">Ginger</name>
    <name type="synonym">Amomum zingiber</name>
    <dbReference type="NCBI Taxonomy" id="94328"/>
    <lineage>
        <taxon>Eukaryota</taxon>
        <taxon>Viridiplantae</taxon>
        <taxon>Streptophyta</taxon>
        <taxon>Embryophyta</taxon>
        <taxon>Tracheophyta</taxon>
        <taxon>Spermatophyta</taxon>
        <taxon>Magnoliopsida</taxon>
        <taxon>Liliopsida</taxon>
        <taxon>Zingiberales</taxon>
        <taxon>Zingiberaceae</taxon>
        <taxon>Zingiber</taxon>
    </lineage>
</organism>
<dbReference type="EMBL" id="JACMSC010000006">
    <property type="protein sequence ID" value="KAG6519608.1"/>
    <property type="molecule type" value="Genomic_DNA"/>
</dbReference>
<sequence length="1327" mass="149395">MTADASEFSVGSGVEIEGSVGLGLESDSDQKVSWDSIGIDCLVGEEKVSGRTGRLITMENGNLEESRQRDLDPDVKEDSVAVGDLEPIEMKRVNGELTSENEGDRDGSVDPIVKVSVIVDDDCKDITTCDMEEELVESDLGTVSKEEIGEALQQSVQHEAQDEKVRDIKSGICELEGKRCNEEGNMELCMDNGQDHVKDNSRLEAAKLDFHVEVTTNQEGETLAKDMDFENEESNAEVNKDSNALVTTIGKDMDFENEESNAEVSKDSNSLVTTIDKDMDFENEESNVEVSKDTNALGAPIDKDKDFEKEESNVEVRKDSSALVTTIDKQGNLELSVYDDESQQCESIVIETQHKESKTSSVESNNEESKEVLNNIHHEKEEGTLVRADEKQEITISNTEVDNQADRYTNVLLLEMEESQTVLTAPNKHDQEKLIAPETQVFDNKEQETLELATAEEGSVEETQTSKTYAGNQCELVSAVKIQKEEKLEGLVTESQPHECSVVNEHMAKPMPEEHLEENRKVDGSVSFETHMDVPVTEISGKVDEAVPSGNSIGDILIVEQSHDLHSDEDCCRSDISCVAEVKSSLEIPISPRALPDSGNGSSNCQDTCPSEHEVVTSNAVDVPSITADRRDKLGKVESDNGSCTTETNENAAVNDVDAIKSEFSISKESEESSPSLAGSVEVKRLLDDERKGVNGESGILEESQVPVKEHNASTLAVEKVTTSLGRPQACYIVKIPRSVDNQLSASIQTAQSEVNEKTQRRDSIKVSIEKQKVICNEFWKKFEDEKAEDRTARAAVSAKRQQMESLQLMLNKLKNVQSIEELDAKIQSMEFDLQHVTMPLKEEKKYIHDLKQLRQQRDQLTSNMGSITEMDEAFDQKEQIDERFNLLKKELDSLRTEVLRTEANANAARKKYDEEQQILRVLRQQFRDADALRQKAYGQWRELKNMVTERNKHFSMYKRDQISAQSYLSSRDFEGLLSHCSKQVENVMDLWSNDDEFRTQYVKSNLNSTLWRLRTPDGRSLGPDEEPPVIQTNQFRISVPPPQQAKINESVPPATLEAKAETSEEVESFPALPAAKNDHPVKPKNPVKPPPEKSKKTETARVQDRETEIDESLNVQTKEEEELRKKEEELRKKEEELRKKEEELRKKEEELRKEEELIMKEEELRKEKAAAELKEQQRLEEIAKAKAAEERKRRQAEKAQARAEYRAQKEAEKREKKRAKQHKKKGIAAEDTTPINGVDEGIAPSSETMKELDVTAVSVAKKPPRLVASVKQFNKVQPIPLPLRKKGKRKMSTWMWVLLTVVVVVFLFLAGNYITLSTFSFQQPGL</sequence>
<accession>A0A8J5H663</accession>
<dbReference type="OrthoDB" id="1703439at2759"/>
<feature type="region of interest" description="Disordered" evidence="2">
    <location>
        <begin position="58"/>
        <end position="108"/>
    </location>
</feature>
<dbReference type="Proteomes" id="UP000734854">
    <property type="component" value="Unassembled WGS sequence"/>
</dbReference>
<feature type="coiled-coil region" evidence="1">
    <location>
        <begin position="844"/>
        <end position="926"/>
    </location>
</feature>
<keyword evidence="1" id="KW-0175">Coiled coil</keyword>
<keyword evidence="3" id="KW-0812">Transmembrane</keyword>
<feature type="compositionally biased region" description="Polar residues" evidence="2">
    <location>
        <begin position="599"/>
        <end position="609"/>
    </location>
</feature>
<evidence type="ECO:0000313" key="4">
    <source>
        <dbReference type="EMBL" id="KAG6519608.1"/>
    </source>
</evidence>
<feature type="region of interest" description="Disordered" evidence="2">
    <location>
        <begin position="593"/>
        <end position="650"/>
    </location>
</feature>
<evidence type="ECO:0000256" key="3">
    <source>
        <dbReference type="SAM" id="Phobius"/>
    </source>
</evidence>
<feature type="compositionally biased region" description="Basic and acidic residues" evidence="2">
    <location>
        <begin position="1091"/>
        <end position="1107"/>
    </location>
</feature>
<feature type="transmembrane region" description="Helical" evidence="3">
    <location>
        <begin position="1295"/>
        <end position="1317"/>
    </location>
</feature>
<name>A0A8J5H663_ZINOF</name>
<evidence type="ECO:0000313" key="5">
    <source>
        <dbReference type="Proteomes" id="UP000734854"/>
    </source>
</evidence>
<feature type="compositionally biased region" description="Basic and acidic residues" evidence="2">
    <location>
        <begin position="1118"/>
        <end position="1152"/>
    </location>
</feature>
<feature type="region of interest" description="Disordered" evidence="2">
    <location>
        <begin position="280"/>
        <end position="319"/>
    </location>
</feature>
<dbReference type="PANTHER" id="PTHR48454:SF2">
    <property type="entry name" value="PUTATIVE RNA-BINDING DOMAIN-CONTAINING PROTEIN-RELATED"/>
    <property type="match status" value="1"/>
</dbReference>
<evidence type="ECO:0000256" key="1">
    <source>
        <dbReference type="SAM" id="Coils"/>
    </source>
</evidence>
<feature type="compositionally biased region" description="Polar residues" evidence="2">
    <location>
        <begin position="640"/>
        <end position="650"/>
    </location>
</feature>
<gene>
    <name evidence="4" type="ORF">ZIOFF_023104</name>
</gene>
<feature type="compositionally biased region" description="Basic and acidic residues" evidence="2">
    <location>
        <begin position="367"/>
        <end position="383"/>
    </location>
</feature>
<feature type="compositionally biased region" description="Basic and acidic residues" evidence="2">
    <location>
        <begin position="1187"/>
        <end position="1215"/>
    </location>
</feature>
<feature type="region of interest" description="Disordered" evidence="2">
    <location>
        <begin position="1040"/>
        <end position="1152"/>
    </location>
</feature>
<evidence type="ECO:0000256" key="2">
    <source>
        <dbReference type="SAM" id="MobiDB-lite"/>
    </source>
</evidence>